<dbReference type="InterPro" id="IPR019826">
    <property type="entry name" value="Carboxylesterase_B_AS"/>
</dbReference>
<evidence type="ECO:0000259" key="4">
    <source>
        <dbReference type="Pfam" id="PF00135"/>
    </source>
</evidence>
<name>A0A2T3A7C2_9PEZI</name>
<proteinExistence type="inferred from homology"/>
<accession>A0A2T3A7C2</accession>
<dbReference type="Proteomes" id="UP000241462">
    <property type="component" value="Unassembled WGS sequence"/>
</dbReference>
<evidence type="ECO:0000256" key="1">
    <source>
        <dbReference type="ARBA" id="ARBA00005964"/>
    </source>
</evidence>
<dbReference type="EC" id="3.1.1.-" evidence="3"/>
<dbReference type="SUPFAM" id="SSF53474">
    <property type="entry name" value="alpha/beta-Hydrolases"/>
    <property type="match status" value="1"/>
</dbReference>
<dbReference type="Gene3D" id="3.40.50.1820">
    <property type="entry name" value="alpha/beta hydrolase"/>
    <property type="match status" value="1"/>
</dbReference>
<dbReference type="PANTHER" id="PTHR11559">
    <property type="entry name" value="CARBOXYLESTERASE"/>
    <property type="match status" value="1"/>
</dbReference>
<evidence type="ECO:0000256" key="3">
    <source>
        <dbReference type="RuleBase" id="RU361235"/>
    </source>
</evidence>
<dbReference type="GO" id="GO:0016787">
    <property type="term" value="F:hydrolase activity"/>
    <property type="evidence" value="ECO:0007669"/>
    <property type="project" value="UniProtKB-KW"/>
</dbReference>
<dbReference type="InParanoid" id="A0A2T3A7C2"/>
<evidence type="ECO:0000313" key="6">
    <source>
        <dbReference type="Proteomes" id="UP000241462"/>
    </source>
</evidence>
<gene>
    <name evidence="5" type="ORF">BD289DRAFT_368865</name>
</gene>
<sequence>MVLQVDPSRPTVVLPQHGKVIGVLHPAEQPLRPSSVEAFYGIPYCLPPTGDRRFRPAQPVPASPDNVLDASKYGPAAPGKQLLAGGPPLVYSEDCLTANVFRQPAAAHEEGRLLPVAIYIHGGAFNRGTASMHNTASMLAHAEDNFVAVTFNYRIGALGFLPSALSAEEGVLNLGLQDQIVLFEWVQENIRAFGGDPHNVTLFGLSAGAHSIGHHLLHYSPDTKPLFNRVIIESGSPTSRAVRPFNAPVHEAQFNDFLAAAGVPSSLAPSEVFPFLRAQPTEVIQAAQTTVFDKYNPSLQWAFQPVIDGAVIPRPPLDSWRQGKWHKVPIMTGFQRNEGSLYVDKKMSASDEFTGFFRTLLPLLSDEDVQRIDELYPDPATTADSPYRETREGVGAQYMRIERAYGHYAYVAPVRQTAEYASGGPGGVPVPVYVYQWAQLSSVLNGAQHGINMRYEACEPSIIGVSENQSTLAKTLHAYVTSFITQRGDPNAGAKAVQRPVWGAYHALGKDKPMAMVFGLGNEELIGGALGEAATFTEDSWGRDECEFWWTKVDLSQQ</sequence>
<reference evidence="5 6" key="1">
    <citation type="journal article" date="2018" name="Mycol. Prog.">
        <title>Coniella lustricola, a new species from submerged detritus.</title>
        <authorList>
            <person name="Raudabaugh D.B."/>
            <person name="Iturriaga T."/>
            <person name="Carver A."/>
            <person name="Mondo S."/>
            <person name="Pangilinan J."/>
            <person name="Lipzen A."/>
            <person name="He G."/>
            <person name="Amirebrahimi M."/>
            <person name="Grigoriev I.V."/>
            <person name="Miller A.N."/>
        </authorList>
    </citation>
    <scope>NUCLEOTIDE SEQUENCE [LARGE SCALE GENOMIC DNA]</scope>
    <source>
        <strain evidence="5 6">B22-T-1</strain>
    </source>
</reference>
<dbReference type="InterPro" id="IPR029058">
    <property type="entry name" value="AB_hydrolase_fold"/>
</dbReference>
<feature type="domain" description="Carboxylesterase type B" evidence="4">
    <location>
        <begin position="11"/>
        <end position="505"/>
    </location>
</feature>
<dbReference type="InterPro" id="IPR050309">
    <property type="entry name" value="Type-B_Carboxylest/Lipase"/>
</dbReference>
<dbReference type="AlphaFoldDB" id="A0A2T3A7C2"/>
<dbReference type="OrthoDB" id="408631at2759"/>
<organism evidence="5 6">
    <name type="scientific">Coniella lustricola</name>
    <dbReference type="NCBI Taxonomy" id="2025994"/>
    <lineage>
        <taxon>Eukaryota</taxon>
        <taxon>Fungi</taxon>
        <taxon>Dikarya</taxon>
        <taxon>Ascomycota</taxon>
        <taxon>Pezizomycotina</taxon>
        <taxon>Sordariomycetes</taxon>
        <taxon>Sordariomycetidae</taxon>
        <taxon>Diaporthales</taxon>
        <taxon>Schizoparmaceae</taxon>
        <taxon>Coniella</taxon>
    </lineage>
</organism>
<evidence type="ECO:0000313" key="5">
    <source>
        <dbReference type="EMBL" id="PSR84245.1"/>
    </source>
</evidence>
<keyword evidence="6" id="KW-1185">Reference proteome</keyword>
<protein>
    <recommendedName>
        <fullName evidence="3">Carboxylic ester hydrolase</fullName>
        <ecNumber evidence="3">3.1.1.-</ecNumber>
    </recommendedName>
</protein>
<dbReference type="InterPro" id="IPR002018">
    <property type="entry name" value="CarbesteraseB"/>
</dbReference>
<keyword evidence="2 3" id="KW-0378">Hydrolase</keyword>
<dbReference type="STRING" id="2025994.A0A2T3A7C2"/>
<dbReference type="EMBL" id="KZ678446">
    <property type="protein sequence ID" value="PSR84245.1"/>
    <property type="molecule type" value="Genomic_DNA"/>
</dbReference>
<comment type="similarity">
    <text evidence="1 3">Belongs to the type-B carboxylesterase/lipase family.</text>
</comment>
<evidence type="ECO:0000256" key="2">
    <source>
        <dbReference type="ARBA" id="ARBA00022801"/>
    </source>
</evidence>
<dbReference type="FunFam" id="3.40.50.1820:FF:000263">
    <property type="entry name" value="Carboxylic ester hydrolase"/>
    <property type="match status" value="1"/>
</dbReference>
<dbReference type="PROSITE" id="PS00122">
    <property type="entry name" value="CARBOXYLESTERASE_B_1"/>
    <property type="match status" value="1"/>
</dbReference>
<dbReference type="Pfam" id="PF00135">
    <property type="entry name" value="COesterase"/>
    <property type="match status" value="1"/>
</dbReference>